<evidence type="ECO:0000256" key="2">
    <source>
        <dbReference type="ARBA" id="ARBA00023127"/>
    </source>
</evidence>
<dbReference type="PROSITE" id="PS00292">
    <property type="entry name" value="CYCLINS"/>
    <property type="match status" value="1"/>
</dbReference>
<protein>
    <submittedName>
        <fullName evidence="6">Uncharacterized protein</fullName>
    </submittedName>
</protein>
<comment type="caution">
    <text evidence="6">The sequence shown here is derived from an EMBL/GenBank/DDBJ whole genome shotgun (WGS) entry which is preliminary data.</text>
</comment>
<feature type="domain" description="Cyclin C-terminal" evidence="5">
    <location>
        <begin position="167"/>
        <end position="230"/>
    </location>
</feature>
<evidence type="ECO:0000313" key="6">
    <source>
        <dbReference type="EMBL" id="KAL3784107.1"/>
    </source>
</evidence>
<accession>A0ABD3P7R8</accession>
<keyword evidence="1" id="KW-0132">Cell division</keyword>
<feature type="domain" description="Cyclin N-terminal" evidence="4">
    <location>
        <begin position="57"/>
        <end position="164"/>
    </location>
</feature>
<keyword evidence="7" id="KW-1185">Reference proteome</keyword>
<name>A0ABD3P7R8_9STRA</name>
<evidence type="ECO:0000259" key="4">
    <source>
        <dbReference type="Pfam" id="PF00134"/>
    </source>
</evidence>
<proteinExistence type="predicted"/>
<dbReference type="Pfam" id="PF02984">
    <property type="entry name" value="Cyclin_C"/>
    <property type="match status" value="1"/>
</dbReference>
<evidence type="ECO:0000313" key="7">
    <source>
        <dbReference type="Proteomes" id="UP001516023"/>
    </source>
</evidence>
<dbReference type="EMBL" id="JABMIG020000243">
    <property type="protein sequence ID" value="KAL3784107.1"/>
    <property type="molecule type" value="Genomic_DNA"/>
</dbReference>
<dbReference type="InterPro" id="IPR006671">
    <property type="entry name" value="Cyclin_N"/>
</dbReference>
<dbReference type="Proteomes" id="UP001516023">
    <property type="component" value="Unassembled WGS sequence"/>
</dbReference>
<gene>
    <name evidence="6" type="ORF">HJC23_012739</name>
</gene>
<evidence type="ECO:0000259" key="5">
    <source>
        <dbReference type="Pfam" id="PF02984"/>
    </source>
</evidence>
<dbReference type="SUPFAM" id="SSF47954">
    <property type="entry name" value="Cyclin-like"/>
    <property type="match status" value="1"/>
</dbReference>
<dbReference type="PANTHER" id="PTHR10177">
    <property type="entry name" value="CYCLINS"/>
    <property type="match status" value="1"/>
</dbReference>
<keyword evidence="2" id="KW-0195">Cyclin</keyword>
<evidence type="ECO:0000256" key="3">
    <source>
        <dbReference type="ARBA" id="ARBA00023306"/>
    </source>
</evidence>
<organism evidence="6 7">
    <name type="scientific">Cyclotella cryptica</name>
    <dbReference type="NCBI Taxonomy" id="29204"/>
    <lineage>
        <taxon>Eukaryota</taxon>
        <taxon>Sar</taxon>
        <taxon>Stramenopiles</taxon>
        <taxon>Ochrophyta</taxon>
        <taxon>Bacillariophyta</taxon>
        <taxon>Coscinodiscophyceae</taxon>
        <taxon>Thalassiosirophycidae</taxon>
        <taxon>Stephanodiscales</taxon>
        <taxon>Stephanodiscaceae</taxon>
        <taxon>Cyclotella</taxon>
    </lineage>
</organism>
<dbReference type="GO" id="GO:0051301">
    <property type="term" value="P:cell division"/>
    <property type="evidence" value="ECO:0007669"/>
    <property type="project" value="UniProtKB-KW"/>
</dbReference>
<reference evidence="6 7" key="1">
    <citation type="journal article" date="2020" name="G3 (Bethesda)">
        <title>Improved Reference Genome for Cyclotella cryptica CCMP332, a Model for Cell Wall Morphogenesis, Salinity Adaptation, and Lipid Production in Diatoms (Bacillariophyta).</title>
        <authorList>
            <person name="Roberts W.R."/>
            <person name="Downey K.M."/>
            <person name="Ruck E.C."/>
            <person name="Traller J.C."/>
            <person name="Alverson A.J."/>
        </authorList>
    </citation>
    <scope>NUCLEOTIDE SEQUENCE [LARGE SCALE GENOMIC DNA]</scope>
    <source>
        <strain evidence="6 7">CCMP332</strain>
    </source>
</reference>
<dbReference type="Gene3D" id="1.10.472.10">
    <property type="entry name" value="Cyclin-like"/>
    <property type="match status" value="2"/>
</dbReference>
<dbReference type="InterPro" id="IPR004367">
    <property type="entry name" value="Cyclin_C-dom"/>
</dbReference>
<keyword evidence="3" id="KW-0131">Cell cycle</keyword>
<dbReference type="InterPro" id="IPR036915">
    <property type="entry name" value="Cyclin-like_sf"/>
</dbReference>
<dbReference type="Pfam" id="PF00134">
    <property type="entry name" value="Cyclin_N"/>
    <property type="match status" value="1"/>
</dbReference>
<sequence length="359" mass="41206">MSKVLMSSDASNGWSGEKYSSLLVEQTLTMLENEASRYCCTDYLSFLRGTTVSANPIDECWRQKSAEWMFKVVDYYDLERDIVNVGMTYLDRMFTETSFHHRWSQLQCRLIAMSSLKLAIKLYEPRTLNMEDMIKLGIGSDMIFSAGALVEMEYEILWKLNWNVFPPTAFCFAHQMICMLPSEVNRSTKYTIQELTKYMTELAICVYSFVKYKASSKAFACILVAIESVDGEDGVSIEAKKTFLERINHVFGLLDSDKPIKTLGNALRDLLHHNTDLQGEIEFVVCRMRSQHYPDSLTPLASNTLFKSCVLHDYLPKSLLLSYVRQTATTMMQIMNRQSRLASNCFNDEHAAVFNFNPC</sequence>
<evidence type="ECO:0000256" key="1">
    <source>
        <dbReference type="ARBA" id="ARBA00022618"/>
    </source>
</evidence>
<dbReference type="InterPro" id="IPR039361">
    <property type="entry name" value="Cyclin"/>
</dbReference>
<dbReference type="InterPro" id="IPR048258">
    <property type="entry name" value="Cyclins_cyclin-box"/>
</dbReference>
<dbReference type="AlphaFoldDB" id="A0ABD3P7R8"/>